<feature type="region of interest" description="Disordered" evidence="1">
    <location>
        <begin position="31"/>
        <end position="69"/>
    </location>
</feature>
<evidence type="ECO:0000256" key="1">
    <source>
        <dbReference type="SAM" id="MobiDB-lite"/>
    </source>
</evidence>
<dbReference type="HOGENOM" id="CLU_2775563_0_0_1"/>
<evidence type="ECO:0000313" key="2">
    <source>
        <dbReference type="EMBL" id="CBY00227.1"/>
    </source>
</evidence>
<dbReference type="AlphaFoldDB" id="E5A986"/>
<reference evidence="3" key="1">
    <citation type="journal article" date="2011" name="Nat. Commun.">
        <title>Effector diversification within compartments of the Leptosphaeria maculans genome affected by Repeat-Induced Point mutations.</title>
        <authorList>
            <person name="Rouxel T."/>
            <person name="Grandaubert J."/>
            <person name="Hane J.K."/>
            <person name="Hoede C."/>
            <person name="van de Wouw A.P."/>
            <person name="Couloux A."/>
            <person name="Dominguez V."/>
            <person name="Anthouard V."/>
            <person name="Bally P."/>
            <person name="Bourras S."/>
            <person name="Cozijnsen A.J."/>
            <person name="Ciuffetti L.M."/>
            <person name="Degrave A."/>
            <person name="Dilmaghani A."/>
            <person name="Duret L."/>
            <person name="Fudal I."/>
            <person name="Goodwin S.B."/>
            <person name="Gout L."/>
            <person name="Glaser N."/>
            <person name="Linglin J."/>
            <person name="Kema G.H.J."/>
            <person name="Lapalu N."/>
            <person name="Lawrence C.B."/>
            <person name="May K."/>
            <person name="Meyer M."/>
            <person name="Ollivier B."/>
            <person name="Poulain J."/>
            <person name="Schoch C.L."/>
            <person name="Simon A."/>
            <person name="Spatafora J.W."/>
            <person name="Stachowiak A."/>
            <person name="Turgeon B.G."/>
            <person name="Tyler B.M."/>
            <person name="Vincent D."/>
            <person name="Weissenbach J."/>
            <person name="Amselem J."/>
            <person name="Quesneville H."/>
            <person name="Oliver R.P."/>
            <person name="Wincker P."/>
            <person name="Balesdent M.-H."/>
            <person name="Howlett B.J."/>
        </authorList>
    </citation>
    <scope>NUCLEOTIDE SEQUENCE [LARGE SCALE GENOMIC DNA]</scope>
    <source>
        <strain evidence="3">JN3 / isolate v23.1.3 / race Av1-4-5-6-7-8</strain>
    </source>
</reference>
<dbReference type="eggNOG" id="ENOG502R8EB">
    <property type="taxonomic scope" value="Eukaryota"/>
</dbReference>
<proteinExistence type="predicted"/>
<protein>
    <submittedName>
        <fullName evidence="2">Predicted protein</fullName>
    </submittedName>
</protein>
<gene>
    <name evidence="2" type="ORF">LEMA_uP013570.1</name>
</gene>
<sequence>MAVMEATSISKVVFITQQSCPSITTRFLSLVPSQDRSRDDPPSPPPQPPPSPSGWSRLVSMDPLAPVEI</sequence>
<feature type="compositionally biased region" description="Pro residues" evidence="1">
    <location>
        <begin position="42"/>
        <end position="52"/>
    </location>
</feature>
<dbReference type="VEuPathDB" id="FungiDB:LEMA_uP013570.1"/>
<name>E5A986_LEPMJ</name>
<dbReference type="Proteomes" id="UP000002668">
    <property type="component" value="Genome"/>
</dbReference>
<accession>E5A986</accession>
<dbReference type="RefSeq" id="XP_003843706.1">
    <property type="nucleotide sequence ID" value="XM_003843658.1"/>
</dbReference>
<dbReference type="InParanoid" id="E5A986"/>
<evidence type="ECO:0000313" key="3">
    <source>
        <dbReference type="Proteomes" id="UP000002668"/>
    </source>
</evidence>
<dbReference type="EMBL" id="FP929138">
    <property type="protein sequence ID" value="CBY00227.1"/>
    <property type="molecule type" value="Genomic_DNA"/>
</dbReference>
<keyword evidence="3" id="KW-1185">Reference proteome</keyword>
<organism evidence="3">
    <name type="scientific">Leptosphaeria maculans (strain JN3 / isolate v23.1.3 / race Av1-4-5-6-7-8)</name>
    <name type="common">Blackleg fungus</name>
    <name type="synonym">Phoma lingam</name>
    <dbReference type="NCBI Taxonomy" id="985895"/>
    <lineage>
        <taxon>Eukaryota</taxon>
        <taxon>Fungi</taxon>
        <taxon>Dikarya</taxon>
        <taxon>Ascomycota</taxon>
        <taxon>Pezizomycotina</taxon>
        <taxon>Dothideomycetes</taxon>
        <taxon>Pleosporomycetidae</taxon>
        <taxon>Pleosporales</taxon>
        <taxon>Pleosporineae</taxon>
        <taxon>Leptosphaeriaceae</taxon>
        <taxon>Plenodomus</taxon>
        <taxon>Plenodomus lingam/Leptosphaeria maculans species complex</taxon>
    </lineage>
</organism>
<dbReference type="GeneID" id="13290352"/>